<dbReference type="RefSeq" id="WP_092744969.1">
    <property type="nucleotide sequence ID" value="NZ_FMZC01000012.1"/>
</dbReference>
<sequence>METEELTYTVTLRDYPEALPERERAGAERRYAKALDKAFGSAAQVAAALDTLRSLEESPPEVVPPADLALLRHWGKASTTARQAAFQGLGEAEGAYFDVHLVG</sequence>
<proteinExistence type="predicted"/>
<accession>A0A1G7A0G1</accession>
<gene>
    <name evidence="1" type="ORF">SAMN05192589_11222</name>
</gene>
<dbReference type="OrthoDB" id="8686404at2"/>
<keyword evidence="2" id="KW-1185">Reference proteome</keyword>
<reference evidence="1 2" key="1">
    <citation type="submission" date="2016-10" db="EMBL/GenBank/DDBJ databases">
        <authorList>
            <person name="de Groot N.N."/>
        </authorList>
    </citation>
    <scope>NUCLEOTIDE SEQUENCE [LARGE SCALE GENOMIC DNA]</scope>
    <source>
        <strain evidence="1 2">DSM 16619</strain>
    </source>
</reference>
<organism evidence="1 2">
    <name type="scientific">Paracidovorax valerianellae</name>
    <dbReference type="NCBI Taxonomy" id="187868"/>
    <lineage>
        <taxon>Bacteria</taxon>
        <taxon>Pseudomonadati</taxon>
        <taxon>Pseudomonadota</taxon>
        <taxon>Betaproteobacteria</taxon>
        <taxon>Burkholderiales</taxon>
        <taxon>Comamonadaceae</taxon>
        <taxon>Paracidovorax</taxon>
    </lineage>
</organism>
<evidence type="ECO:0000313" key="1">
    <source>
        <dbReference type="EMBL" id="SDE08260.1"/>
    </source>
</evidence>
<protein>
    <submittedName>
        <fullName evidence="1">Uncharacterized protein</fullName>
    </submittedName>
</protein>
<name>A0A1G7A0G1_9BURK</name>
<evidence type="ECO:0000313" key="2">
    <source>
        <dbReference type="Proteomes" id="UP000198781"/>
    </source>
</evidence>
<dbReference type="AlphaFoldDB" id="A0A1G7A0G1"/>
<dbReference type="STRING" id="187868.SAMN05192589_11222"/>
<dbReference type="EMBL" id="FMZC01000012">
    <property type="protein sequence ID" value="SDE08260.1"/>
    <property type="molecule type" value="Genomic_DNA"/>
</dbReference>
<dbReference type="Proteomes" id="UP000198781">
    <property type="component" value="Unassembled WGS sequence"/>
</dbReference>